<evidence type="ECO:0000256" key="1">
    <source>
        <dbReference type="ARBA" id="ARBA00005614"/>
    </source>
</evidence>
<protein>
    <recommendedName>
        <fullName evidence="2 5">Acylphosphatase</fullName>
        <ecNumber evidence="2 5">3.6.1.7</ecNumber>
    </recommendedName>
</protein>
<dbReference type="EC" id="3.6.1.7" evidence="2 5"/>
<dbReference type="InterPro" id="IPR017968">
    <property type="entry name" value="Acylphosphatase_CS"/>
</dbReference>
<proteinExistence type="inferred from homology"/>
<dbReference type="InterPro" id="IPR036046">
    <property type="entry name" value="Acylphosphatase-like_dom_sf"/>
</dbReference>
<dbReference type="Gene3D" id="3.30.70.100">
    <property type="match status" value="1"/>
</dbReference>
<sequence>MSVQRFSFNVHGVVQGVFFRKYAQQSADSLSLSGFVRNTNSGSVAGEAEGSAENLEKFKQMLQEGSPQSTVEKVEWQEIEKRKEGEGQGYGGAKSAEAFSITRGRH</sequence>
<dbReference type="InterPro" id="IPR020456">
    <property type="entry name" value="Acylphosphatase"/>
</dbReference>
<dbReference type="PROSITE" id="PS00151">
    <property type="entry name" value="ACYLPHOSPHATASE_2"/>
    <property type="match status" value="1"/>
</dbReference>
<evidence type="ECO:0000313" key="11">
    <source>
        <dbReference type="Proteomes" id="UP001221413"/>
    </source>
</evidence>
<dbReference type="PROSITE" id="PS51160">
    <property type="entry name" value="ACYLPHOSPHATASE_3"/>
    <property type="match status" value="1"/>
</dbReference>
<dbReference type="PROSITE" id="PS00150">
    <property type="entry name" value="ACYLPHOSPHATASE_1"/>
    <property type="match status" value="1"/>
</dbReference>
<comment type="similarity">
    <text evidence="1 7">Belongs to the acylphosphatase family.</text>
</comment>
<dbReference type="PANTHER" id="PTHR10029">
    <property type="entry name" value="ACYLPHOSPHATASE"/>
    <property type="match status" value="1"/>
</dbReference>
<evidence type="ECO:0000256" key="5">
    <source>
        <dbReference type="PROSITE-ProRule" id="PRU00520"/>
    </source>
</evidence>
<gene>
    <name evidence="10" type="ORF">Dda_3412</name>
</gene>
<dbReference type="Proteomes" id="UP001221413">
    <property type="component" value="Unassembled WGS sequence"/>
</dbReference>
<keyword evidence="11" id="KW-1185">Reference proteome</keyword>
<dbReference type="PANTHER" id="PTHR10029:SF3">
    <property type="entry name" value="ACYLPHOSPHATASE-RELATED"/>
    <property type="match status" value="1"/>
</dbReference>
<feature type="active site" evidence="5">
    <location>
        <position position="38"/>
    </location>
</feature>
<organism evidence="10 11">
    <name type="scientific">Drechslerella dactyloides</name>
    <name type="common">Nematode-trapping fungus</name>
    <name type="synonym">Arthrobotrys dactyloides</name>
    <dbReference type="NCBI Taxonomy" id="74499"/>
    <lineage>
        <taxon>Eukaryota</taxon>
        <taxon>Fungi</taxon>
        <taxon>Dikarya</taxon>
        <taxon>Ascomycota</taxon>
        <taxon>Pezizomycotina</taxon>
        <taxon>Orbiliomycetes</taxon>
        <taxon>Orbiliales</taxon>
        <taxon>Orbiliaceae</taxon>
        <taxon>Drechslerella</taxon>
    </lineage>
</organism>
<comment type="catalytic activity">
    <reaction evidence="4 5 6">
        <text>an acyl phosphate + H2O = a carboxylate + phosphate + H(+)</text>
        <dbReference type="Rhea" id="RHEA:14965"/>
        <dbReference type="ChEBI" id="CHEBI:15377"/>
        <dbReference type="ChEBI" id="CHEBI:15378"/>
        <dbReference type="ChEBI" id="CHEBI:29067"/>
        <dbReference type="ChEBI" id="CHEBI:43474"/>
        <dbReference type="ChEBI" id="CHEBI:59918"/>
        <dbReference type="EC" id="3.6.1.7"/>
    </reaction>
</comment>
<dbReference type="PRINTS" id="PR00112">
    <property type="entry name" value="ACYLPHPHTASE"/>
</dbReference>
<dbReference type="GO" id="GO:0003998">
    <property type="term" value="F:acylphosphatase activity"/>
    <property type="evidence" value="ECO:0007669"/>
    <property type="project" value="UniProtKB-EC"/>
</dbReference>
<feature type="domain" description="Acylphosphatase-like" evidence="9">
    <location>
        <begin position="5"/>
        <end position="103"/>
    </location>
</feature>
<comment type="caution">
    <text evidence="10">The sequence shown here is derived from an EMBL/GenBank/DDBJ whole genome shotgun (WGS) entry which is preliminary data.</text>
</comment>
<evidence type="ECO:0000256" key="4">
    <source>
        <dbReference type="ARBA" id="ARBA00047645"/>
    </source>
</evidence>
<feature type="active site" evidence="5">
    <location>
        <position position="20"/>
    </location>
</feature>
<feature type="region of interest" description="Disordered" evidence="8">
    <location>
        <begin position="79"/>
        <end position="106"/>
    </location>
</feature>
<dbReference type="EMBL" id="JAQGDS010000003">
    <property type="protein sequence ID" value="KAJ6262601.1"/>
    <property type="molecule type" value="Genomic_DNA"/>
</dbReference>
<reference evidence="10" key="1">
    <citation type="submission" date="2023-01" db="EMBL/GenBank/DDBJ databases">
        <title>The chitinases involved in constricting ring structure development in the nematode-trapping fungus Drechslerella dactyloides.</title>
        <authorList>
            <person name="Wang R."/>
            <person name="Zhang L."/>
            <person name="Tang P."/>
            <person name="Li S."/>
            <person name="Liang L."/>
        </authorList>
    </citation>
    <scope>NUCLEOTIDE SEQUENCE</scope>
    <source>
        <strain evidence="10">YMF1.00031</strain>
    </source>
</reference>
<evidence type="ECO:0000259" key="9">
    <source>
        <dbReference type="PROSITE" id="PS51160"/>
    </source>
</evidence>
<name>A0AAD6NKB4_DREDA</name>
<dbReference type="InterPro" id="IPR001792">
    <property type="entry name" value="Acylphosphatase-like_dom"/>
</dbReference>
<dbReference type="Pfam" id="PF00708">
    <property type="entry name" value="Acylphosphatase"/>
    <property type="match status" value="1"/>
</dbReference>
<evidence type="ECO:0000256" key="6">
    <source>
        <dbReference type="RuleBase" id="RU000553"/>
    </source>
</evidence>
<evidence type="ECO:0000313" key="10">
    <source>
        <dbReference type="EMBL" id="KAJ6262601.1"/>
    </source>
</evidence>
<evidence type="ECO:0000256" key="3">
    <source>
        <dbReference type="ARBA" id="ARBA00022801"/>
    </source>
</evidence>
<evidence type="ECO:0000256" key="7">
    <source>
        <dbReference type="RuleBase" id="RU004168"/>
    </source>
</evidence>
<evidence type="ECO:0000256" key="2">
    <source>
        <dbReference type="ARBA" id="ARBA00012150"/>
    </source>
</evidence>
<accession>A0AAD6NKB4</accession>
<dbReference type="AlphaFoldDB" id="A0AAD6NKB4"/>
<evidence type="ECO:0000256" key="8">
    <source>
        <dbReference type="SAM" id="MobiDB-lite"/>
    </source>
</evidence>
<keyword evidence="3 5" id="KW-0378">Hydrolase</keyword>
<dbReference type="SUPFAM" id="SSF54975">
    <property type="entry name" value="Acylphosphatase/BLUF domain-like"/>
    <property type="match status" value="1"/>
</dbReference>